<sequence>MAMVAPGNTLLELAHFSWCAQVAVRLAFGEGRICSQLDEHLFLLSWMATAQKQKRFPKSIAMDISLLIAYARRLGIRANLIQQLRAIYIVGMSPLGEPTDQTRFNCVIESLRSLGWQDFSLSPKDWAAPWQICLPPTSKKNVLFIEQGAMDKVFDANGTQIAVLQLCLLGEVKKVAKLFEERNFYYSDVNKTGPYHLLVINTSPMDEKII</sequence>
<reference evidence="1 2" key="2">
    <citation type="submission" date="2020-02" db="EMBL/GenBank/DDBJ databases">
        <title>The new genus of Enterobacteriales.</title>
        <authorList>
            <person name="Kim I.S."/>
        </authorList>
    </citation>
    <scope>NUCLEOTIDE SEQUENCE [LARGE SCALE GENOMIC DNA]</scope>
    <source>
        <strain evidence="1 2">SAP-6</strain>
    </source>
</reference>
<evidence type="ECO:0000313" key="1">
    <source>
        <dbReference type="EMBL" id="NDL65836.1"/>
    </source>
</evidence>
<proteinExistence type="predicted"/>
<accession>A0A845SSK7</accession>
<reference evidence="1 2" key="1">
    <citation type="submission" date="2019-12" db="EMBL/GenBank/DDBJ databases">
        <authorList>
            <person name="Lee S.D."/>
        </authorList>
    </citation>
    <scope>NUCLEOTIDE SEQUENCE [LARGE SCALE GENOMIC DNA]</scope>
    <source>
        <strain evidence="1 2">SAP-6</strain>
    </source>
</reference>
<dbReference type="InterPro" id="IPR021316">
    <property type="entry name" value="DUF2913"/>
</dbReference>
<dbReference type="AlphaFoldDB" id="A0A845SSK7"/>
<keyword evidence="2" id="KW-1185">Reference proteome</keyword>
<dbReference type="Proteomes" id="UP000461443">
    <property type="component" value="Unassembled WGS sequence"/>
</dbReference>
<evidence type="ECO:0000313" key="2">
    <source>
        <dbReference type="Proteomes" id="UP000461443"/>
    </source>
</evidence>
<dbReference type="Pfam" id="PF11140">
    <property type="entry name" value="DUF2913"/>
    <property type="match status" value="1"/>
</dbReference>
<organism evidence="1 2">
    <name type="scientific">Acerihabitans arboris</name>
    <dbReference type="NCBI Taxonomy" id="2691583"/>
    <lineage>
        <taxon>Bacteria</taxon>
        <taxon>Pseudomonadati</taxon>
        <taxon>Pseudomonadota</taxon>
        <taxon>Gammaproteobacteria</taxon>
        <taxon>Enterobacterales</taxon>
        <taxon>Pectobacteriaceae</taxon>
        <taxon>Acerihabitans</taxon>
    </lineage>
</organism>
<gene>
    <name evidence="1" type="ORF">GRH90_24185</name>
</gene>
<name>A0A845SSK7_9GAMM</name>
<protein>
    <submittedName>
        <fullName evidence="1">DUF2913 family protein</fullName>
    </submittedName>
</protein>
<dbReference type="EMBL" id="WUBS01000023">
    <property type="protein sequence ID" value="NDL65836.1"/>
    <property type="molecule type" value="Genomic_DNA"/>
</dbReference>
<dbReference type="RefSeq" id="WP_162368548.1">
    <property type="nucleotide sequence ID" value="NZ_WUBS01000023.1"/>
</dbReference>
<comment type="caution">
    <text evidence="1">The sequence shown here is derived from an EMBL/GenBank/DDBJ whole genome shotgun (WGS) entry which is preliminary data.</text>
</comment>